<sequence>MPYLLVGVGGMLGATLRYAVSLIIVSPFATLLVNLIGAFVLAVILTQTKRSLFFGTGVLGSFTTFSTFSYELTQLPLIWATSYVVVTLIGGVLCSALGSQLGARYV</sequence>
<dbReference type="InterPro" id="IPR003691">
    <property type="entry name" value="FluC"/>
</dbReference>
<dbReference type="PATRIC" id="fig|1461583.4.peg.2380"/>
<evidence type="ECO:0000256" key="2">
    <source>
        <dbReference type="ARBA" id="ARBA00022475"/>
    </source>
</evidence>
<dbReference type="GO" id="GO:0140114">
    <property type="term" value="P:cellular detoxification of fluoride"/>
    <property type="evidence" value="ECO:0007669"/>
    <property type="project" value="UniProtKB-UniRule"/>
</dbReference>
<evidence type="ECO:0000256" key="5">
    <source>
        <dbReference type="ARBA" id="ARBA00023136"/>
    </source>
</evidence>
<comment type="function">
    <text evidence="9 10">Fluoride-specific ion channel. Important for reducing fluoride concentration in the cell, thus reducing its toxicity.</text>
</comment>
<evidence type="ECO:0000256" key="3">
    <source>
        <dbReference type="ARBA" id="ARBA00022692"/>
    </source>
</evidence>
<feature type="binding site" evidence="10">
    <location>
        <position position="63"/>
    </location>
    <ligand>
        <name>Na(+)</name>
        <dbReference type="ChEBI" id="CHEBI:29101"/>
        <note>structural</note>
    </ligand>
</feature>
<evidence type="ECO:0000256" key="7">
    <source>
        <dbReference type="ARBA" id="ARBA00035120"/>
    </source>
</evidence>
<name>A0A078MGL2_9BACL</name>
<evidence type="ECO:0000256" key="10">
    <source>
        <dbReference type="HAMAP-Rule" id="MF_00454"/>
    </source>
</evidence>
<feature type="transmembrane region" description="Helical" evidence="10">
    <location>
        <begin position="76"/>
        <end position="98"/>
    </location>
</feature>
<dbReference type="GO" id="GO:0046872">
    <property type="term" value="F:metal ion binding"/>
    <property type="evidence" value="ECO:0007669"/>
    <property type="project" value="UniProtKB-KW"/>
</dbReference>
<feature type="transmembrane region" description="Helical" evidence="10">
    <location>
        <begin position="20"/>
        <end position="45"/>
    </location>
</feature>
<feature type="transmembrane region" description="Helical" evidence="10">
    <location>
        <begin position="52"/>
        <end position="70"/>
    </location>
</feature>
<evidence type="ECO:0000256" key="6">
    <source>
        <dbReference type="ARBA" id="ARBA00023303"/>
    </source>
</evidence>
<protein>
    <recommendedName>
        <fullName evidence="10">Fluoride-specific ion channel FluC</fullName>
    </recommendedName>
</protein>
<dbReference type="AlphaFoldDB" id="A0A078MGL2"/>
<dbReference type="GO" id="GO:0062054">
    <property type="term" value="F:fluoride channel activity"/>
    <property type="evidence" value="ECO:0007669"/>
    <property type="project" value="UniProtKB-UniRule"/>
</dbReference>
<evidence type="ECO:0000256" key="8">
    <source>
        <dbReference type="ARBA" id="ARBA00035585"/>
    </source>
</evidence>
<accession>A0A078MGL2</accession>
<evidence type="ECO:0000256" key="4">
    <source>
        <dbReference type="ARBA" id="ARBA00022989"/>
    </source>
</evidence>
<feature type="binding site" evidence="10">
    <location>
        <position position="60"/>
    </location>
    <ligand>
        <name>Na(+)</name>
        <dbReference type="ChEBI" id="CHEBI:29101"/>
        <note>structural</note>
    </ligand>
</feature>
<evidence type="ECO:0000256" key="1">
    <source>
        <dbReference type="ARBA" id="ARBA00004651"/>
    </source>
</evidence>
<dbReference type="HAMAP" id="MF_00454">
    <property type="entry name" value="FluC"/>
    <property type="match status" value="1"/>
</dbReference>
<keyword evidence="6 10" id="KW-0407">Ion channel</keyword>
<dbReference type="PANTHER" id="PTHR28259">
    <property type="entry name" value="FLUORIDE EXPORT PROTEIN 1-RELATED"/>
    <property type="match status" value="1"/>
</dbReference>
<keyword evidence="10" id="KW-0479">Metal-binding</keyword>
<keyword evidence="3 10" id="KW-0812">Transmembrane</keyword>
<comment type="activity regulation">
    <text evidence="10">Na(+) is not transported, but it plays an essential structural role and its presence is essential for fluoride channel function.</text>
</comment>
<keyword evidence="2 10" id="KW-1003">Cell membrane</keyword>
<keyword evidence="10" id="KW-0813">Transport</keyword>
<evidence type="ECO:0000313" key="11">
    <source>
        <dbReference type="EMBL" id="CEA05435.1"/>
    </source>
</evidence>
<dbReference type="PANTHER" id="PTHR28259:SF1">
    <property type="entry name" value="FLUORIDE EXPORT PROTEIN 1-RELATED"/>
    <property type="match status" value="1"/>
</dbReference>
<keyword evidence="4 10" id="KW-1133">Transmembrane helix</keyword>
<dbReference type="Pfam" id="PF02537">
    <property type="entry name" value="CRCB"/>
    <property type="match status" value="1"/>
</dbReference>
<comment type="subcellular location">
    <subcellularLocation>
        <location evidence="1 10">Cell membrane</location>
        <topology evidence="1 10">Multi-pass membrane protein</topology>
    </subcellularLocation>
</comment>
<keyword evidence="5 10" id="KW-0472">Membrane</keyword>
<reference evidence="11" key="1">
    <citation type="submission" date="2014-07" db="EMBL/GenBank/DDBJ databases">
        <authorList>
            <person name="Urmite Genomes Urmite Genomes"/>
        </authorList>
    </citation>
    <scope>NUCLEOTIDE SEQUENCE</scope>
    <source>
        <strain evidence="11">13S34_air</strain>
    </source>
</reference>
<comment type="catalytic activity">
    <reaction evidence="8">
        <text>fluoride(in) = fluoride(out)</text>
        <dbReference type="Rhea" id="RHEA:76159"/>
        <dbReference type="ChEBI" id="CHEBI:17051"/>
    </reaction>
    <physiologicalReaction direction="left-to-right" evidence="8">
        <dbReference type="Rhea" id="RHEA:76160"/>
    </physiologicalReaction>
</comment>
<dbReference type="GO" id="GO:0005886">
    <property type="term" value="C:plasma membrane"/>
    <property type="evidence" value="ECO:0007669"/>
    <property type="project" value="UniProtKB-SubCell"/>
</dbReference>
<gene>
    <name evidence="10 11" type="primary">crcB</name>
    <name evidence="10" type="synonym">fluC</name>
    <name evidence="11" type="ORF">BN1050_02463</name>
</gene>
<comment type="similarity">
    <text evidence="7 10">Belongs to the fluoride channel Fluc/FEX (TC 1.A.43) family.</text>
</comment>
<keyword evidence="10" id="KW-0406">Ion transport</keyword>
<evidence type="ECO:0000256" key="9">
    <source>
        <dbReference type="ARBA" id="ARBA00049940"/>
    </source>
</evidence>
<organism evidence="11">
    <name type="scientific">Metalysinibacillus saudimassiliensis</name>
    <dbReference type="NCBI Taxonomy" id="1461583"/>
    <lineage>
        <taxon>Bacteria</taxon>
        <taxon>Bacillati</taxon>
        <taxon>Bacillota</taxon>
        <taxon>Bacilli</taxon>
        <taxon>Bacillales</taxon>
        <taxon>Caryophanaceae</taxon>
        <taxon>Metalysinibacillus</taxon>
    </lineage>
</organism>
<keyword evidence="10" id="KW-0915">Sodium</keyword>
<dbReference type="EMBL" id="LN483077">
    <property type="protein sequence ID" value="CEA05435.1"/>
    <property type="molecule type" value="Genomic_DNA"/>
</dbReference>
<proteinExistence type="inferred from homology"/>
<dbReference type="HOGENOM" id="CLU_114342_1_2_9"/>